<dbReference type="KEGG" id="dae:Dtox_2652"/>
<dbReference type="HOGENOM" id="CLU_3327169_0_0_9"/>
<dbReference type="STRING" id="485916.Dtox_2652"/>
<dbReference type="Proteomes" id="UP000002217">
    <property type="component" value="Chromosome"/>
</dbReference>
<gene>
    <name evidence="1" type="ordered locus">Dtox_2652</name>
</gene>
<protein>
    <submittedName>
        <fullName evidence="1">Uncharacterized protein</fullName>
    </submittedName>
</protein>
<accession>C8W138</accession>
<evidence type="ECO:0000313" key="1">
    <source>
        <dbReference type="EMBL" id="ACV63434.1"/>
    </source>
</evidence>
<organism evidence="1 2">
    <name type="scientific">Desulfofarcimen acetoxidans (strain ATCC 49208 / DSM 771 / KCTC 5769 / VKM B-1644 / 5575)</name>
    <name type="common">Desulfotomaculum acetoxidans</name>
    <dbReference type="NCBI Taxonomy" id="485916"/>
    <lineage>
        <taxon>Bacteria</taxon>
        <taxon>Bacillati</taxon>
        <taxon>Bacillota</taxon>
        <taxon>Clostridia</taxon>
        <taxon>Eubacteriales</taxon>
        <taxon>Peptococcaceae</taxon>
        <taxon>Desulfofarcimen</taxon>
    </lineage>
</organism>
<sequence length="38" mass="3994">MGNSGINHADKLPSLTDIDGISAFAVESESGYNNIEQV</sequence>
<keyword evidence="2" id="KW-1185">Reference proteome</keyword>
<reference evidence="1 2" key="1">
    <citation type="journal article" date="2009" name="Stand. Genomic Sci.">
        <title>Complete genome sequence of Desulfotomaculum acetoxidans type strain (5575).</title>
        <authorList>
            <person name="Spring S."/>
            <person name="Lapidus A."/>
            <person name="Schroder M."/>
            <person name="Gleim D."/>
            <person name="Sims D."/>
            <person name="Meincke L."/>
            <person name="Glavina Del Rio T."/>
            <person name="Tice H."/>
            <person name="Copeland A."/>
            <person name="Cheng J.F."/>
            <person name="Lucas S."/>
            <person name="Chen F."/>
            <person name="Nolan M."/>
            <person name="Bruce D."/>
            <person name="Goodwin L."/>
            <person name="Pitluck S."/>
            <person name="Ivanova N."/>
            <person name="Mavromatis K."/>
            <person name="Mikhailova N."/>
            <person name="Pati A."/>
            <person name="Chen A."/>
            <person name="Palaniappan K."/>
            <person name="Land M."/>
            <person name="Hauser L."/>
            <person name="Chang Y.J."/>
            <person name="Jeffries C.D."/>
            <person name="Chain P."/>
            <person name="Saunders E."/>
            <person name="Brettin T."/>
            <person name="Detter J.C."/>
            <person name="Goker M."/>
            <person name="Bristow J."/>
            <person name="Eisen J.A."/>
            <person name="Markowitz V."/>
            <person name="Hugenholtz P."/>
            <person name="Kyrpides N.C."/>
            <person name="Klenk H.P."/>
            <person name="Han C."/>
        </authorList>
    </citation>
    <scope>NUCLEOTIDE SEQUENCE [LARGE SCALE GENOMIC DNA]</scope>
    <source>
        <strain evidence="2">ATCC 49208 / DSM 771 / VKM B-1644</strain>
    </source>
</reference>
<dbReference type="AlphaFoldDB" id="C8W138"/>
<proteinExistence type="predicted"/>
<name>C8W138_DESAS</name>
<evidence type="ECO:0000313" key="2">
    <source>
        <dbReference type="Proteomes" id="UP000002217"/>
    </source>
</evidence>
<dbReference type="EMBL" id="CP001720">
    <property type="protein sequence ID" value="ACV63434.1"/>
    <property type="molecule type" value="Genomic_DNA"/>
</dbReference>